<reference evidence="2" key="1">
    <citation type="submission" date="2020-10" db="EMBL/GenBank/DDBJ databases">
        <authorList>
            <person name="Castelo-Branco R."/>
            <person name="Eusebio N."/>
            <person name="Adriana R."/>
            <person name="Vieira A."/>
            <person name="Brugerolle De Fraissinette N."/>
            <person name="Rezende De Castro R."/>
            <person name="Schneider M.P."/>
            <person name="Vasconcelos V."/>
            <person name="Leao P.N."/>
        </authorList>
    </citation>
    <scope>NUCLEOTIDE SEQUENCE</scope>
    <source>
        <strain evidence="2">LEGE 12446</strain>
    </source>
</reference>
<sequence>MKHTQKAIANRLKAMPKGKIGAIVCVPLLLVEAVFVPAAIALDGEKLYQLCSRFPLNSQCQGYETPISLGNRSGKTGNCIFKKNEVENRGLCKITVNETGITIYQETGKKLEIINDQKPTLTIEITATSVSGIEYREDEKNNTDAKVLNTLLFGIAGLLLTPNKKVSEIQINYTSTTPQDTSQEQQSVDSLRVVVGRETGREMRSQLEKITGRQAEVPQAKPEPTK</sequence>
<comment type="caution">
    <text evidence="2">The sequence shown here is derived from an EMBL/GenBank/DDBJ whole genome shotgun (WGS) entry which is preliminary data.</text>
</comment>
<evidence type="ECO:0000313" key="2">
    <source>
        <dbReference type="EMBL" id="MBE9022404.1"/>
    </source>
</evidence>
<name>A0A8J6ZJQ1_DESMC</name>
<evidence type="ECO:0000256" key="1">
    <source>
        <dbReference type="SAM" id="MobiDB-lite"/>
    </source>
</evidence>
<dbReference type="RefSeq" id="WP_193915067.1">
    <property type="nucleotide sequence ID" value="NZ_JADEXS020000001.1"/>
</dbReference>
<feature type="region of interest" description="Disordered" evidence="1">
    <location>
        <begin position="198"/>
        <end position="226"/>
    </location>
</feature>
<dbReference type="Proteomes" id="UP000622533">
    <property type="component" value="Unassembled WGS sequence"/>
</dbReference>
<evidence type="ECO:0000313" key="3">
    <source>
        <dbReference type="Proteomes" id="UP000622533"/>
    </source>
</evidence>
<accession>A0A8J6ZJQ1</accession>
<protein>
    <submittedName>
        <fullName evidence="2">Uncharacterized protein</fullName>
    </submittedName>
</protein>
<organism evidence="2 3">
    <name type="scientific">Desmonostoc muscorum LEGE 12446</name>
    <dbReference type="NCBI Taxonomy" id="1828758"/>
    <lineage>
        <taxon>Bacteria</taxon>
        <taxon>Bacillati</taxon>
        <taxon>Cyanobacteriota</taxon>
        <taxon>Cyanophyceae</taxon>
        <taxon>Nostocales</taxon>
        <taxon>Nostocaceae</taxon>
        <taxon>Desmonostoc</taxon>
    </lineage>
</organism>
<keyword evidence="3" id="KW-1185">Reference proteome</keyword>
<dbReference type="EMBL" id="JADEXS010000078">
    <property type="protein sequence ID" value="MBE9022404.1"/>
    <property type="molecule type" value="Genomic_DNA"/>
</dbReference>
<feature type="compositionally biased region" description="Basic and acidic residues" evidence="1">
    <location>
        <begin position="198"/>
        <end position="211"/>
    </location>
</feature>
<proteinExistence type="predicted"/>
<dbReference type="AlphaFoldDB" id="A0A8J6ZJQ1"/>
<gene>
    <name evidence="2" type="ORF">IQ276_08175</name>
</gene>